<feature type="transmembrane region" description="Helical" evidence="8">
    <location>
        <begin position="338"/>
        <end position="357"/>
    </location>
</feature>
<evidence type="ECO:0000256" key="6">
    <source>
        <dbReference type="ARBA" id="ARBA00022989"/>
    </source>
</evidence>
<name>A0A835CTC0_APHGI</name>
<dbReference type="OrthoDB" id="416834at2759"/>
<feature type="transmembrane region" description="Helical" evidence="8">
    <location>
        <begin position="282"/>
        <end position="301"/>
    </location>
</feature>
<keyword evidence="4 8" id="KW-0812">Transmembrane</keyword>
<comment type="subcellular location">
    <subcellularLocation>
        <location evidence="1 8">Endoplasmic reticulum membrane</location>
        <topology evidence="1 8">Multi-pass membrane protein</topology>
    </subcellularLocation>
</comment>
<feature type="transmembrane region" description="Helical" evidence="8">
    <location>
        <begin position="61"/>
        <end position="83"/>
    </location>
</feature>
<feature type="transmembrane region" description="Helical" evidence="8">
    <location>
        <begin position="162"/>
        <end position="189"/>
    </location>
</feature>
<evidence type="ECO:0000256" key="4">
    <source>
        <dbReference type="ARBA" id="ARBA00022692"/>
    </source>
</evidence>
<evidence type="ECO:0000256" key="8">
    <source>
        <dbReference type="RuleBase" id="RU363075"/>
    </source>
</evidence>
<evidence type="ECO:0000256" key="1">
    <source>
        <dbReference type="ARBA" id="ARBA00004477"/>
    </source>
</evidence>
<comment type="caution">
    <text evidence="9">The sequence shown here is derived from an EMBL/GenBank/DDBJ whole genome shotgun (WGS) entry which is preliminary data.</text>
</comment>
<feature type="transmembrane region" description="Helical" evidence="8">
    <location>
        <begin position="7"/>
        <end position="24"/>
    </location>
</feature>
<dbReference type="PANTHER" id="PTHR22760">
    <property type="entry name" value="GLYCOSYLTRANSFERASE"/>
    <property type="match status" value="1"/>
</dbReference>
<evidence type="ECO:0000256" key="3">
    <source>
        <dbReference type="ARBA" id="ARBA00022679"/>
    </source>
</evidence>
<dbReference type="AlphaFoldDB" id="A0A835CTC0"/>
<dbReference type="EC" id="2.4.1.-" evidence="8"/>
<keyword evidence="6 8" id="KW-1133">Transmembrane helix</keyword>
<dbReference type="PANTHER" id="PTHR22760:SF4">
    <property type="entry name" value="GPI MANNOSYLTRANSFERASE 3"/>
    <property type="match status" value="1"/>
</dbReference>
<dbReference type="GO" id="GO:0006506">
    <property type="term" value="P:GPI anchor biosynthetic process"/>
    <property type="evidence" value="ECO:0007669"/>
    <property type="project" value="TreeGrafter"/>
</dbReference>
<keyword evidence="3" id="KW-0808">Transferase</keyword>
<dbReference type="GO" id="GO:0000026">
    <property type="term" value="F:alpha-1,2-mannosyltransferase activity"/>
    <property type="evidence" value="ECO:0007669"/>
    <property type="project" value="TreeGrafter"/>
</dbReference>
<keyword evidence="10" id="KW-1185">Reference proteome</keyword>
<feature type="transmembrane region" description="Helical" evidence="8">
    <location>
        <begin position="195"/>
        <end position="212"/>
    </location>
</feature>
<gene>
    <name evidence="9" type="ORF">HCN44_006926</name>
</gene>
<keyword evidence="2 8" id="KW-0328">Glycosyltransferase</keyword>
<evidence type="ECO:0000256" key="2">
    <source>
        <dbReference type="ARBA" id="ARBA00022676"/>
    </source>
</evidence>
<feature type="transmembrane region" description="Helical" evidence="8">
    <location>
        <begin position="130"/>
        <end position="150"/>
    </location>
</feature>
<accession>A0A835CTC0</accession>
<sequence>MLFKKPKYVLISLIIWRLISVYIVQTSHVPDEYWQSLEVAHNLAFNYGHLTWEWKSMIRSYIYPFLISVLYKILATLNLDSVNMLTTIPRIFQAALSGYADYRFYLWTKNKLTVFCLAINWYWYYCATRTLTNTLETSLTIIALSVFPWRKNKRNTSNDTKFLWILGFICAIRPTIIIPWIPLCLYHIFSSTKSIILLFFQYTGIVIFTLTYSTIIDTYCYGELIITPLEFFRLNIINNIADFYGKHHLLWYFFVGLPVISGLFAIYLPFVGYEIIKNYRNLTKQLVCLVSILWTIFIYSLLEHKEFRFLLPILPMIIYICTCTPFTNNLMSNKFKKLLIGILILTNILPGIYFSVIHQRGPLDTVKFLEDKLTVENLDKHDIMYLTPCHAFPLYSHIHKNITIKFLTCEPNLHYINNYTDEADEFFQNPSNWLDDNYKNLSLPSLLIVYDNIVNRISGFLKNYKPIVKLFNSHFPQNNYGHYIIVYERIN</sequence>
<dbReference type="GO" id="GO:0005789">
    <property type="term" value="C:endoplasmic reticulum membrane"/>
    <property type="evidence" value="ECO:0007669"/>
    <property type="project" value="UniProtKB-SubCell"/>
</dbReference>
<evidence type="ECO:0000313" key="10">
    <source>
        <dbReference type="Proteomes" id="UP000639338"/>
    </source>
</evidence>
<protein>
    <recommendedName>
        <fullName evidence="8">Mannosyltransferase</fullName>
        <ecNumber evidence="8">2.4.1.-</ecNumber>
    </recommendedName>
</protein>
<evidence type="ECO:0000256" key="5">
    <source>
        <dbReference type="ARBA" id="ARBA00022824"/>
    </source>
</evidence>
<dbReference type="InterPro" id="IPR005599">
    <property type="entry name" value="GPI_mannosylTrfase"/>
</dbReference>
<keyword evidence="7 8" id="KW-0472">Membrane</keyword>
<proteinExistence type="inferred from homology"/>
<reference evidence="9 10" key="1">
    <citation type="submission" date="2020-08" db="EMBL/GenBank/DDBJ databases">
        <title>Aphidius gifuensis genome sequencing and assembly.</title>
        <authorList>
            <person name="Du Z."/>
        </authorList>
    </citation>
    <scope>NUCLEOTIDE SEQUENCE [LARGE SCALE GENOMIC DNA]</scope>
    <source>
        <strain evidence="9">YNYX2018</strain>
        <tissue evidence="9">Adults</tissue>
    </source>
</reference>
<feature type="transmembrane region" description="Helical" evidence="8">
    <location>
        <begin position="249"/>
        <end position="270"/>
    </location>
</feature>
<evidence type="ECO:0000313" key="9">
    <source>
        <dbReference type="EMBL" id="KAF7995819.1"/>
    </source>
</evidence>
<feature type="transmembrane region" description="Helical" evidence="8">
    <location>
        <begin position="104"/>
        <end position="124"/>
    </location>
</feature>
<organism evidence="9 10">
    <name type="scientific">Aphidius gifuensis</name>
    <name type="common">Parasitoid wasp</name>
    <dbReference type="NCBI Taxonomy" id="684658"/>
    <lineage>
        <taxon>Eukaryota</taxon>
        <taxon>Metazoa</taxon>
        <taxon>Ecdysozoa</taxon>
        <taxon>Arthropoda</taxon>
        <taxon>Hexapoda</taxon>
        <taxon>Insecta</taxon>
        <taxon>Pterygota</taxon>
        <taxon>Neoptera</taxon>
        <taxon>Endopterygota</taxon>
        <taxon>Hymenoptera</taxon>
        <taxon>Apocrita</taxon>
        <taxon>Ichneumonoidea</taxon>
        <taxon>Braconidae</taxon>
        <taxon>Aphidiinae</taxon>
        <taxon>Aphidius</taxon>
    </lineage>
</organism>
<evidence type="ECO:0000256" key="7">
    <source>
        <dbReference type="ARBA" id="ARBA00023136"/>
    </source>
</evidence>
<dbReference type="Pfam" id="PF03901">
    <property type="entry name" value="Glyco_transf_22"/>
    <property type="match status" value="1"/>
</dbReference>
<keyword evidence="5 8" id="KW-0256">Endoplasmic reticulum</keyword>
<feature type="transmembrane region" description="Helical" evidence="8">
    <location>
        <begin position="307"/>
        <end position="326"/>
    </location>
</feature>
<comment type="similarity">
    <text evidence="8">Belongs to the glycosyltransferase 22 family.</text>
</comment>
<dbReference type="Proteomes" id="UP000639338">
    <property type="component" value="Unassembled WGS sequence"/>
</dbReference>
<dbReference type="EMBL" id="JACMRX010000002">
    <property type="protein sequence ID" value="KAF7995819.1"/>
    <property type="molecule type" value="Genomic_DNA"/>
</dbReference>